<proteinExistence type="predicted"/>
<protein>
    <submittedName>
        <fullName evidence="2">Uncharacterized protein</fullName>
    </submittedName>
</protein>
<accession>A0A7J8Z9L1</accession>
<evidence type="ECO:0000256" key="1">
    <source>
        <dbReference type="SAM" id="MobiDB-lite"/>
    </source>
</evidence>
<name>A0A7J8Z9L1_9ROSI</name>
<feature type="compositionally biased region" description="Acidic residues" evidence="1">
    <location>
        <begin position="10"/>
        <end position="21"/>
    </location>
</feature>
<feature type="non-terminal residue" evidence="2">
    <location>
        <position position="21"/>
    </location>
</feature>
<organism evidence="2 3">
    <name type="scientific">Gossypium laxum</name>
    <dbReference type="NCBI Taxonomy" id="34288"/>
    <lineage>
        <taxon>Eukaryota</taxon>
        <taxon>Viridiplantae</taxon>
        <taxon>Streptophyta</taxon>
        <taxon>Embryophyta</taxon>
        <taxon>Tracheophyta</taxon>
        <taxon>Spermatophyta</taxon>
        <taxon>Magnoliopsida</taxon>
        <taxon>eudicotyledons</taxon>
        <taxon>Gunneridae</taxon>
        <taxon>Pentapetalae</taxon>
        <taxon>rosids</taxon>
        <taxon>malvids</taxon>
        <taxon>Malvales</taxon>
        <taxon>Malvaceae</taxon>
        <taxon>Malvoideae</taxon>
        <taxon>Gossypium</taxon>
    </lineage>
</organism>
<evidence type="ECO:0000313" key="2">
    <source>
        <dbReference type="EMBL" id="MBA0708537.1"/>
    </source>
</evidence>
<dbReference type="AlphaFoldDB" id="A0A7J8Z9L1"/>
<dbReference type="Proteomes" id="UP000593574">
    <property type="component" value="Unassembled WGS sequence"/>
</dbReference>
<keyword evidence="3" id="KW-1185">Reference proteome</keyword>
<gene>
    <name evidence="2" type="ORF">Golax_023645</name>
</gene>
<evidence type="ECO:0000313" key="3">
    <source>
        <dbReference type="Proteomes" id="UP000593574"/>
    </source>
</evidence>
<comment type="caution">
    <text evidence="2">The sequence shown here is derived from an EMBL/GenBank/DDBJ whole genome shotgun (WGS) entry which is preliminary data.</text>
</comment>
<dbReference type="EMBL" id="JABEZV010000004">
    <property type="protein sequence ID" value="MBA0708537.1"/>
    <property type="molecule type" value="Genomic_DNA"/>
</dbReference>
<feature type="region of interest" description="Disordered" evidence="1">
    <location>
        <begin position="1"/>
        <end position="21"/>
    </location>
</feature>
<reference evidence="2 3" key="1">
    <citation type="journal article" date="2019" name="Genome Biol. Evol.">
        <title>Insights into the evolution of the New World diploid cottons (Gossypium, subgenus Houzingenia) based on genome sequencing.</title>
        <authorList>
            <person name="Grover C.E."/>
            <person name="Arick M.A. 2nd"/>
            <person name="Thrash A."/>
            <person name="Conover J.L."/>
            <person name="Sanders W.S."/>
            <person name="Peterson D.G."/>
            <person name="Frelichowski J.E."/>
            <person name="Scheffler J.A."/>
            <person name="Scheffler B.E."/>
            <person name="Wendel J.F."/>
        </authorList>
    </citation>
    <scope>NUCLEOTIDE SEQUENCE [LARGE SCALE GENOMIC DNA]</scope>
    <source>
        <strain evidence="2">4</strain>
        <tissue evidence="2">Leaf</tissue>
    </source>
</reference>
<sequence length="21" mass="2310">MAALLLPLDAVDDDDDDDQLH</sequence>